<accession>A0A2T9ZBN5</accession>
<dbReference type="AlphaFoldDB" id="A0A2T9ZBN5"/>
<evidence type="ECO:0000256" key="1">
    <source>
        <dbReference type="SAM" id="MobiDB-lite"/>
    </source>
</evidence>
<evidence type="ECO:0000313" key="3">
    <source>
        <dbReference type="Proteomes" id="UP000245609"/>
    </source>
</evidence>
<comment type="caution">
    <text evidence="2">The sequence shown here is derived from an EMBL/GenBank/DDBJ whole genome shotgun (WGS) entry which is preliminary data.</text>
</comment>
<protein>
    <submittedName>
        <fullName evidence="2">Uncharacterized protein</fullName>
    </submittedName>
</protein>
<dbReference type="EMBL" id="MBFS01000662">
    <property type="protein sequence ID" value="PVV01994.1"/>
    <property type="molecule type" value="Genomic_DNA"/>
</dbReference>
<keyword evidence="3" id="KW-1185">Reference proteome</keyword>
<name>A0A2T9ZBN5_9FUNG</name>
<organism evidence="2 3">
    <name type="scientific">Smittium megazygosporum</name>
    <dbReference type="NCBI Taxonomy" id="133381"/>
    <lineage>
        <taxon>Eukaryota</taxon>
        <taxon>Fungi</taxon>
        <taxon>Fungi incertae sedis</taxon>
        <taxon>Zoopagomycota</taxon>
        <taxon>Kickxellomycotina</taxon>
        <taxon>Harpellomycetes</taxon>
        <taxon>Harpellales</taxon>
        <taxon>Legeriomycetaceae</taxon>
        <taxon>Smittium</taxon>
    </lineage>
</organism>
<reference evidence="2 3" key="1">
    <citation type="journal article" date="2018" name="MBio">
        <title>Comparative Genomics Reveals the Core Gene Toolbox for the Fungus-Insect Symbiosis.</title>
        <authorList>
            <person name="Wang Y."/>
            <person name="Stata M."/>
            <person name="Wang W."/>
            <person name="Stajich J.E."/>
            <person name="White M.M."/>
            <person name="Moncalvo J.M."/>
        </authorList>
    </citation>
    <scope>NUCLEOTIDE SEQUENCE [LARGE SCALE GENOMIC DNA]</scope>
    <source>
        <strain evidence="2 3">SC-DP-2</strain>
    </source>
</reference>
<gene>
    <name evidence="2" type="ORF">BB560_003564</name>
</gene>
<proteinExistence type="predicted"/>
<dbReference type="Proteomes" id="UP000245609">
    <property type="component" value="Unassembled WGS sequence"/>
</dbReference>
<sequence>MSTKTSFDITLVKETFSNLFSETTFYSKNHLISALVHSLLYPHFVPTEFHGTSLPQISSTSPEKLSFSSNPEYQPSSSEYSLYKSRLSSGKSSADYFTFKLTFSFTDQHLILNAIIFPVSFILS</sequence>
<feature type="region of interest" description="Disordered" evidence="1">
    <location>
        <begin position="55"/>
        <end position="78"/>
    </location>
</feature>
<evidence type="ECO:0000313" key="2">
    <source>
        <dbReference type="EMBL" id="PVV01994.1"/>
    </source>
</evidence>